<feature type="region of interest" description="Disordered" evidence="1">
    <location>
        <begin position="53"/>
        <end position="101"/>
    </location>
</feature>
<feature type="region of interest" description="Disordered" evidence="1">
    <location>
        <begin position="202"/>
        <end position="297"/>
    </location>
</feature>
<feature type="region of interest" description="Disordered" evidence="1">
    <location>
        <begin position="133"/>
        <end position="185"/>
    </location>
</feature>
<dbReference type="VEuPathDB" id="VectorBase:PPAI002797"/>
<feature type="region of interest" description="Disordered" evidence="1">
    <location>
        <begin position="1"/>
        <end position="22"/>
    </location>
</feature>
<feature type="compositionally biased region" description="Low complexity" evidence="1">
    <location>
        <begin position="152"/>
        <end position="172"/>
    </location>
</feature>
<dbReference type="Proteomes" id="UP000092462">
    <property type="component" value="Unassembled WGS sequence"/>
</dbReference>
<accession>A0A1B0D5P0</accession>
<proteinExistence type="predicted"/>
<evidence type="ECO:0000313" key="3">
    <source>
        <dbReference type="Proteomes" id="UP000092462"/>
    </source>
</evidence>
<feature type="compositionally biased region" description="Polar residues" evidence="1">
    <location>
        <begin position="210"/>
        <end position="225"/>
    </location>
</feature>
<feature type="compositionally biased region" description="Polar residues" evidence="1">
    <location>
        <begin position="135"/>
        <end position="151"/>
    </location>
</feature>
<dbReference type="EMBL" id="AJVK01011867">
    <property type="status" value="NOT_ANNOTATED_CDS"/>
    <property type="molecule type" value="Genomic_DNA"/>
</dbReference>
<protein>
    <submittedName>
        <fullName evidence="2">Uncharacterized protein</fullName>
    </submittedName>
</protein>
<keyword evidence="3" id="KW-1185">Reference proteome</keyword>
<feature type="compositionally biased region" description="Polar residues" evidence="1">
    <location>
        <begin position="1"/>
        <end position="13"/>
    </location>
</feature>
<evidence type="ECO:0000256" key="1">
    <source>
        <dbReference type="SAM" id="MobiDB-lite"/>
    </source>
</evidence>
<feature type="compositionally biased region" description="Basic and acidic residues" evidence="1">
    <location>
        <begin position="254"/>
        <end position="265"/>
    </location>
</feature>
<reference evidence="2" key="1">
    <citation type="submission" date="2022-08" db="UniProtKB">
        <authorList>
            <consortium name="EnsemblMetazoa"/>
        </authorList>
    </citation>
    <scope>IDENTIFICATION</scope>
    <source>
        <strain evidence="2">Israel</strain>
    </source>
</reference>
<dbReference type="VEuPathDB" id="VectorBase:PPAPM1_008200"/>
<sequence length="357" mass="39561">MRTATFSVSTPEQKTFEREPLTASVAKPVAVGTSVEAPGEGTMKTSRAEIVLKSATLPRRKATKQEVQQDTSSSTKPEPQMRFSTEMQHQMPDLRSAPIREHSTPYSPLSLHQRAMSLEPQAREHFVPIARPSNYIRTTSSNPFRATSLSRQSTNESDTETTTTSATQSQQNVAAGGTNQPIKKSPREFIIPIAVEGGGYITPRAGSLEPSESTASGSTFRSTASRTKRIGSLLSERDSEEDSLFNKLHRHTSLTKESDTDEPRFHSMHRLRSTRPVKKINQDPSADSASSGEDDDEDGFEILTAENLFSTLLQRVRALTNRINVNNETTSGFPSSRFMSNLRQGHSPFWHHDPFGR</sequence>
<feature type="compositionally biased region" description="Basic residues" evidence="1">
    <location>
        <begin position="266"/>
        <end position="278"/>
    </location>
</feature>
<evidence type="ECO:0000313" key="2">
    <source>
        <dbReference type="EnsemblMetazoa" id="PPAI002797-PA"/>
    </source>
</evidence>
<dbReference type="AlphaFoldDB" id="A0A1B0D5P0"/>
<feature type="compositionally biased region" description="Polar residues" evidence="1">
    <location>
        <begin position="65"/>
        <end position="88"/>
    </location>
</feature>
<name>A0A1B0D5P0_PHLPP</name>
<dbReference type="EMBL" id="AJVK01011866">
    <property type="status" value="NOT_ANNOTATED_CDS"/>
    <property type="molecule type" value="Genomic_DNA"/>
</dbReference>
<dbReference type="EnsemblMetazoa" id="PPAI002797-RA">
    <property type="protein sequence ID" value="PPAI002797-PA"/>
    <property type="gene ID" value="PPAI002797"/>
</dbReference>
<dbReference type="EMBL" id="AJVK01011865">
    <property type="status" value="NOT_ANNOTATED_CDS"/>
    <property type="molecule type" value="Genomic_DNA"/>
</dbReference>
<organism evidence="2 3">
    <name type="scientific">Phlebotomus papatasi</name>
    <name type="common">Sandfly</name>
    <dbReference type="NCBI Taxonomy" id="29031"/>
    <lineage>
        <taxon>Eukaryota</taxon>
        <taxon>Metazoa</taxon>
        <taxon>Ecdysozoa</taxon>
        <taxon>Arthropoda</taxon>
        <taxon>Hexapoda</taxon>
        <taxon>Insecta</taxon>
        <taxon>Pterygota</taxon>
        <taxon>Neoptera</taxon>
        <taxon>Endopterygota</taxon>
        <taxon>Diptera</taxon>
        <taxon>Nematocera</taxon>
        <taxon>Psychodoidea</taxon>
        <taxon>Psychodidae</taxon>
        <taxon>Phlebotomus</taxon>
        <taxon>Phlebotomus</taxon>
    </lineage>
</organism>